<dbReference type="PANTHER" id="PTHR37984:SF5">
    <property type="entry name" value="PROTEIN NYNRIN-LIKE"/>
    <property type="match status" value="1"/>
</dbReference>
<keyword evidence="5" id="KW-0378">Hydrolase</keyword>
<reference evidence="8 9" key="1">
    <citation type="submission" date="2022-01" db="EMBL/GenBank/DDBJ databases">
        <title>A high-quality chromosome-level genome assembly of rohu carp, Labeo rohita.</title>
        <authorList>
            <person name="Arick M.A. II"/>
            <person name="Hsu C.-Y."/>
            <person name="Magbanua Z."/>
            <person name="Pechanova O."/>
            <person name="Grover C."/>
            <person name="Miller E."/>
            <person name="Thrash A."/>
            <person name="Ezzel L."/>
            <person name="Alam S."/>
            <person name="Benzie J."/>
            <person name="Hamilton M."/>
            <person name="Karsi A."/>
            <person name="Lawrence M.L."/>
            <person name="Peterson D.G."/>
        </authorList>
    </citation>
    <scope>NUCLEOTIDE SEQUENCE [LARGE SCALE GENOMIC DNA]</scope>
    <source>
        <strain evidence="9">BAU-BD-2019</strain>
        <tissue evidence="8">Blood</tissue>
    </source>
</reference>
<keyword evidence="2" id="KW-0548">Nucleotidyltransferase</keyword>
<dbReference type="PANTHER" id="PTHR37984">
    <property type="entry name" value="PROTEIN CBG26694"/>
    <property type="match status" value="1"/>
</dbReference>
<feature type="domain" description="Reverse transcriptase RNase H-like" evidence="7">
    <location>
        <begin position="136"/>
        <end position="242"/>
    </location>
</feature>
<keyword evidence="3" id="KW-0540">Nuclease</keyword>
<comment type="caution">
    <text evidence="8">The sequence shown here is derived from an EMBL/GenBank/DDBJ whole genome shotgun (WGS) entry which is preliminary data.</text>
</comment>
<evidence type="ECO:0000256" key="2">
    <source>
        <dbReference type="ARBA" id="ARBA00022695"/>
    </source>
</evidence>
<dbReference type="CDD" id="cd09274">
    <property type="entry name" value="RNase_HI_RT_Ty3"/>
    <property type="match status" value="1"/>
</dbReference>
<dbReference type="SUPFAM" id="SSF56672">
    <property type="entry name" value="DNA/RNA polymerases"/>
    <property type="match status" value="1"/>
</dbReference>
<evidence type="ECO:0000313" key="9">
    <source>
        <dbReference type="Proteomes" id="UP000830375"/>
    </source>
</evidence>
<gene>
    <name evidence="8" type="ORF">H4Q32_028346</name>
</gene>
<evidence type="ECO:0000256" key="4">
    <source>
        <dbReference type="ARBA" id="ARBA00022759"/>
    </source>
</evidence>
<keyword evidence="1" id="KW-0808">Transferase</keyword>
<dbReference type="InterPro" id="IPR043128">
    <property type="entry name" value="Rev_trsase/Diguanyl_cyclase"/>
</dbReference>
<keyword evidence="6" id="KW-0695">RNA-directed DNA polymerase</keyword>
<dbReference type="Gene3D" id="3.30.70.270">
    <property type="match status" value="2"/>
</dbReference>
<evidence type="ECO:0000256" key="5">
    <source>
        <dbReference type="ARBA" id="ARBA00022801"/>
    </source>
</evidence>
<proteinExistence type="predicted"/>
<dbReference type="Gene3D" id="3.10.20.370">
    <property type="match status" value="1"/>
</dbReference>
<evidence type="ECO:0000256" key="6">
    <source>
        <dbReference type="ARBA" id="ARBA00022918"/>
    </source>
</evidence>
<evidence type="ECO:0000256" key="3">
    <source>
        <dbReference type="ARBA" id="ARBA00022722"/>
    </source>
</evidence>
<evidence type="ECO:0000313" key="8">
    <source>
        <dbReference type="EMBL" id="KAI2644029.1"/>
    </source>
</evidence>
<sequence length="251" mass="28155">MVVYSSTWGNHITTLREVFTRLAKALLMVNLANSEFGKAVVTYPGKQVGQGQVRPINTKVEAVMDFPILNTKRELLRFLGMIGYYRAFCKNFSTIVSPLTDLLSTAREFRWNSKCDCAFGAAKDLLCSAPILSAPDFSYLFTLEVDASVVGCGAVLTQEGELGVHHPICYFSKNFSKAQRRYSTIEKEALALILALQHFEVYVGGSPEPVAVYTDHNPLVFLMRMCNSNQRLMRWALVIQGFNLKIRHKKG</sequence>
<name>A0ABQ8L0W5_LABRO</name>
<organism evidence="8 9">
    <name type="scientific">Labeo rohita</name>
    <name type="common">Indian major carp</name>
    <name type="synonym">Cyprinus rohita</name>
    <dbReference type="NCBI Taxonomy" id="84645"/>
    <lineage>
        <taxon>Eukaryota</taxon>
        <taxon>Metazoa</taxon>
        <taxon>Chordata</taxon>
        <taxon>Craniata</taxon>
        <taxon>Vertebrata</taxon>
        <taxon>Euteleostomi</taxon>
        <taxon>Actinopterygii</taxon>
        <taxon>Neopterygii</taxon>
        <taxon>Teleostei</taxon>
        <taxon>Ostariophysi</taxon>
        <taxon>Cypriniformes</taxon>
        <taxon>Cyprinidae</taxon>
        <taxon>Labeoninae</taxon>
        <taxon>Labeonini</taxon>
        <taxon>Labeo</taxon>
    </lineage>
</organism>
<keyword evidence="9" id="KW-1185">Reference proteome</keyword>
<dbReference type="InterPro" id="IPR043502">
    <property type="entry name" value="DNA/RNA_pol_sf"/>
</dbReference>
<accession>A0ABQ8L0W5</accession>
<dbReference type="Proteomes" id="UP000830375">
    <property type="component" value="Unassembled WGS sequence"/>
</dbReference>
<evidence type="ECO:0000259" key="7">
    <source>
        <dbReference type="Pfam" id="PF17917"/>
    </source>
</evidence>
<keyword evidence="4" id="KW-0255">Endonuclease</keyword>
<dbReference type="EMBL" id="JACTAM010002654">
    <property type="protein sequence ID" value="KAI2644029.1"/>
    <property type="molecule type" value="Genomic_DNA"/>
</dbReference>
<dbReference type="InterPro" id="IPR050951">
    <property type="entry name" value="Retrovirus_Pol_polyprotein"/>
</dbReference>
<dbReference type="Pfam" id="PF17917">
    <property type="entry name" value="RT_RNaseH"/>
    <property type="match status" value="1"/>
</dbReference>
<evidence type="ECO:0000256" key="1">
    <source>
        <dbReference type="ARBA" id="ARBA00022679"/>
    </source>
</evidence>
<dbReference type="InterPro" id="IPR041373">
    <property type="entry name" value="RT_RNaseH"/>
</dbReference>
<protein>
    <submittedName>
        <fullName evidence="8">Retrovirus-related Pol polyprotein from transposon 17.6</fullName>
    </submittedName>
</protein>